<dbReference type="HOGENOM" id="CLU_014793_8_5_3"/>
<dbReference type="PhylomeDB" id="Q7NH69"/>
<evidence type="ECO:0000256" key="3">
    <source>
        <dbReference type="ARBA" id="ARBA00023125"/>
    </source>
</evidence>
<evidence type="ECO:0000256" key="1">
    <source>
        <dbReference type="ARBA" id="ARBA00023015"/>
    </source>
</evidence>
<dbReference type="InterPro" id="IPR013325">
    <property type="entry name" value="RNA_pol_sigma_r2"/>
</dbReference>
<dbReference type="InterPro" id="IPR036388">
    <property type="entry name" value="WH-like_DNA-bd_sf"/>
</dbReference>
<dbReference type="GO" id="GO:0016987">
    <property type="term" value="F:sigma factor activity"/>
    <property type="evidence" value="ECO:0000318"/>
    <property type="project" value="GO_Central"/>
</dbReference>
<dbReference type="InterPro" id="IPR000943">
    <property type="entry name" value="RNA_pol_sigma70"/>
</dbReference>
<keyword evidence="1" id="KW-0805">Transcription regulation</keyword>
<proteinExistence type="predicted"/>
<dbReference type="InterPro" id="IPR007624">
    <property type="entry name" value="RNA_pol_sigma70_r3"/>
</dbReference>
<dbReference type="GO" id="GO:0003677">
    <property type="term" value="F:DNA binding"/>
    <property type="evidence" value="ECO:0007669"/>
    <property type="project" value="UniProtKB-KW"/>
</dbReference>
<dbReference type="Gene3D" id="1.10.10.10">
    <property type="entry name" value="Winged helix-like DNA-binding domain superfamily/Winged helix DNA-binding domain"/>
    <property type="match status" value="2"/>
</dbReference>
<dbReference type="Pfam" id="PF04545">
    <property type="entry name" value="Sigma70_r4"/>
    <property type="match status" value="1"/>
</dbReference>
<dbReference type="CDD" id="cd06171">
    <property type="entry name" value="Sigma70_r4"/>
    <property type="match status" value="1"/>
</dbReference>
<keyword evidence="2" id="KW-0731">Sigma factor</keyword>
<evidence type="ECO:0000256" key="2">
    <source>
        <dbReference type="ARBA" id="ARBA00023082"/>
    </source>
</evidence>
<feature type="domain" description="RNA polymerase sigma-70" evidence="5">
    <location>
        <begin position="55"/>
        <end position="68"/>
    </location>
</feature>
<gene>
    <name evidence="6" type="ordered locus">glr2668</name>
</gene>
<dbReference type="InterPro" id="IPR013324">
    <property type="entry name" value="RNA_pol_sigma_r3/r4-like"/>
</dbReference>
<dbReference type="eggNOG" id="COG1191">
    <property type="taxonomic scope" value="Bacteria"/>
</dbReference>
<sequence length="254" mass="27950">MTGTPKFAGPTRLLLRAYGESPSTALRNELVCRNLGLVRKIAHQLARGSSEPLEDLVQVGAIGLMRAVERFDPSLGHAFSSFATPCIRGAMQHYLRDHGHSVRLPRRLLELDSRARRAAHALSQRHGCTPSERQVASALDISAEEWLQMRLARANRTLVSLDAPAGPHPDTPPLVELLPGPDTPEVSPEGQERAHLARALAQLEAATQVVVRQVYFEKRTQSETARRLGVSPMTVSRRLKKGTGQLHTLLQRAL</sequence>
<dbReference type="InterPro" id="IPR007627">
    <property type="entry name" value="RNA_pol_sigma70_r2"/>
</dbReference>
<dbReference type="EMBL" id="BA000045">
    <property type="protein sequence ID" value="BAC90609.1"/>
    <property type="molecule type" value="Genomic_DNA"/>
</dbReference>
<evidence type="ECO:0000313" key="7">
    <source>
        <dbReference type="Proteomes" id="UP000000557"/>
    </source>
</evidence>
<dbReference type="Pfam" id="PF04539">
    <property type="entry name" value="Sigma70_r3"/>
    <property type="match status" value="1"/>
</dbReference>
<dbReference type="GO" id="GO:0006352">
    <property type="term" value="P:DNA-templated transcription initiation"/>
    <property type="evidence" value="ECO:0007669"/>
    <property type="project" value="InterPro"/>
</dbReference>
<accession>Q7NH69</accession>
<dbReference type="Pfam" id="PF04542">
    <property type="entry name" value="Sigma70_r2"/>
    <property type="match status" value="1"/>
</dbReference>
<dbReference type="OrthoDB" id="1185556at2"/>
<keyword evidence="4" id="KW-0804">Transcription</keyword>
<reference evidence="6 7" key="1">
    <citation type="journal article" date="2003" name="DNA Res.">
        <title>Complete genome structure of Gloeobacter violaceus PCC 7421, a cyanobacterium that lacks thylakoids.</title>
        <authorList>
            <person name="Nakamura Y."/>
            <person name="Kaneko T."/>
            <person name="Sato S."/>
            <person name="Mimuro M."/>
            <person name="Miyashita H."/>
            <person name="Tsuchiya T."/>
            <person name="Sasamoto S."/>
            <person name="Watanabe A."/>
            <person name="Kawashima K."/>
            <person name="Kishida Y."/>
            <person name="Kiyokawa C."/>
            <person name="Kohara M."/>
            <person name="Matsumoto M."/>
            <person name="Matsuno A."/>
            <person name="Nakazaki N."/>
            <person name="Shimpo S."/>
            <person name="Takeuchi C."/>
            <person name="Yamada M."/>
            <person name="Tabata S."/>
        </authorList>
    </citation>
    <scope>NUCLEOTIDE SEQUENCE [LARGE SCALE GENOMIC DNA]</scope>
    <source>
        <strain evidence="7">ATCC 29082 / PCC 7421</strain>
    </source>
</reference>
<dbReference type="EnsemblBacteria" id="BAC90609">
    <property type="protein sequence ID" value="BAC90609"/>
    <property type="gene ID" value="BAC90609"/>
</dbReference>
<dbReference type="PATRIC" id="fig|251221.4.peg.2702"/>
<dbReference type="KEGG" id="gvi:glr2668"/>
<dbReference type="Gene3D" id="1.20.120.1810">
    <property type="match status" value="1"/>
</dbReference>
<dbReference type="NCBIfam" id="TIGR02937">
    <property type="entry name" value="sigma70-ECF"/>
    <property type="match status" value="1"/>
</dbReference>
<dbReference type="Proteomes" id="UP000000557">
    <property type="component" value="Chromosome"/>
</dbReference>
<dbReference type="RefSeq" id="WP_011142662.1">
    <property type="nucleotide sequence ID" value="NC_005125.1"/>
</dbReference>
<dbReference type="AlphaFoldDB" id="Q7NH69"/>
<organism evidence="6 7">
    <name type="scientific">Gloeobacter violaceus (strain ATCC 29082 / PCC 7421)</name>
    <dbReference type="NCBI Taxonomy" id="251221"/>
    <lineage>
        <taxon>Bacteria</taxon>
        <taxon>Bacillati</taxon>
        <taxon>Cyanobacteriota</taxon>
        <taxon>Cyanophyceae</taxon>
        <taxon>Gloeobacterales</taxon>
        <taxon>Gloeobacteraceae</taxon>
        <taxon>Gloeobacter</taxon>
    </lineage>
</organism>
<evidence type="ECO:0000256" key="4">
    <source>
        <dbReference type="ARBA" id="ARBA00023163"/>
    </source>
</evidence>
<dbReference type="PANTHER" id="PTHR30385">
    <property type="entry name" value="SIGMA FACTOR F FLAGELLAR"/>
    <property type="match status" value="1"/>
</dbReference>
<keyword evidence="3" id="KW-0238">DNA-binding</keyword>
<protein>
    <submittedName>
        <fullName evidence="6">Glr2668 protein</fullName>
    </submittedName>
</protein>
<dbReference type="PROSITE" id="PS00715">
    <property type="entry name" value="SIGMA70_1"/>
    <property type="match status" value="1"/>
</dbReference>
<dbReference type="STRING" id="251221.gene:10760170"/>
<dbReference type="GO" id="GO:0006355">
    <property type="term" value="P:regulation of DNA-templated transcription"/>
    <property type="evidence" value="ECO:0000318"/>
    <property type="project" value="GO_Central"/>
</dbReference>
<evidence type="ECO:0000313" key="6">
    <source>
        <dbReference type="EMBL" id="BAC90609.1"/>
    </source>
</evidence>
<evidence type="ECO:0000259" key="5">
    <source>
        <dbReference type="PROSITE" id="PS00715"/>
    </source>
</evidence>
<dbReference type="PANTHER" id="PTHR30385:SF4">
    <property type="entry name" value="RNA POLYMERASE SIGMA-E FACTOR"/>
    <property type="match status" value="1"/>
</dbReference>
<name>Q7NH69_GLOVI</name>
<dbReference type="SUPFAM" id="SSF88946">
    <property type="entry name" value="Sigma2 domain of RNA polymerase sigma factors"/>
    <property type="match status" value="1"/>
</dbReference>
<keyword evidence="7" id="KW-1185">Reference proteome</keyword>
<dbReference type="InterPro" id="IPR007630">
    <property type="entry name" value="RNA_pol_sigma70_r4"/>
</dbReference>
<dbReference type="SUPFAM" id="SSF88659">
    <property type="entry name" value="Sigma3 and sigma4 domains of RNA polymerase sigma factors"/>
    <property type="match status" value="2"/>
</dbReference>
<reference evidence="6 7" key="2">
    <citation type="journal article" date="2003" name="DNA Res.">
        <title>Complete genome structure of Gloeobacter violaceus PCC 7421, a cyanobacterium that lacks thylakoids (supplement).</title>
        <authorList>
            <person name="Nakamura Y."/>
            <person name="Kaneko T."/>
            <person name="Sato S."/>
            <person name="Mimuro M."/>
            <person name="Miyashita H."/>
            <person name="Tsuchiya T."/>
            <person name="Sasamoto S."/>
            <person name="Watanabe A."/>
            <person name="Kawashima K."/>
            <person name="Kishida Y."/>
            <person name="Kiyokawa C."/>
            <person name="Kohara M."/>
            <person name="Matsumoto M."/>
            <person name="Matsuno A."/>
            <person name="Nakazaki N."/>
            <person name="Shimpo S."/>
            <person name="Takeuchi C."/>
            <person name="Yamada M."/>
            <person name="Tabata S."/>
        </authorList>
    </citation>
    <scope>NUCLEOTIDE SEQUENCE [LARGE SCALE GENOMIC DNA]</scope>
    <source>
        <strain evidence="7">ATCC 29082 / PCC 7421</strain>
    </source>
</reference>
<dbReference type="InterPro" id="IPR014284">
    <property type="entry name" value="RNA_pol_sigma-70_dom"/>
</dbReference>
<dbReference type="NCBIfam" id="NF005644">
    <property type="entry name" value="PRK07408.1"/>
    <property type="match status" value="1"/>
</dbReference>
<dbReference type="InParanoid" id="Q7NH69"/>